<dbReference type="Gene3D" id="3.40.50.1820">
    <property type="entry name" value="alpha/beta hydrolase"/>
    <property type="match status" value="1"/>
</dbReference>
<gene>
    <name evidence="3" type="ORF">PQJ61_03365</name>
</gene>
<dbReference type="InterPro" id="IPR050300">
    <property type="entry name" value="GDXG_lipolytic_enzyme"/>
</dbReference>
<evidence type="ECO:0000313" key="4">
    <source>
        <dbReference type="Proteomes" id="UP001221217"/>
    </source>
</evidence>
<dbReference type="EMBL" id="JAQQAL010000009">
    <property type="protein sequence ID" value="MDC7225787.1"/>
    <property type="molecule type" value="Genomic_DNA"/>
</dbReference>
<keyword evidence="1 3" id="KW-0378">Hydrolase</keyword>
<feature type="domain" description="BD-FAE-like" evidence="2">
    <location>
        <begin position="84"/>
        <end position="292"/>
    </location>
</feature>
<reference evidence="3 4" key="1">
    <citation type="submission" date="2022-12" db="EMBL/GenBank/DDBJ databases">
        <title>Metagenome assembled genome from gulf of manar.</title>
        <authorList>
            <person name="Kohli P."/>
            <person name="Pk S."/>
            <person name="Venkata Ramana C."/>
            <person name="Sasikala C."/>
        </authorList>
    </citation>
    <scope>NUCLEOTIDE SEQUENCE [LARGE SCALE GENOMIC DNA]</scope>
    <source>
        <strain evidence="3">JB008</strain>
    </source>
</reference>
<dbReference type="Proteomes" id="UP001221217">
    <property type="component" value="Unassembled WGS sequence"/>
</dbReference>
<comment type="caution">
    <text evidence="3">The sequence shown here is derived from an EMBL/GenBank/DDBJ whole genome shotgun (WGS) entry which is preliminary data.</text>
</comment>
<dbReference type="SUPFAM" id="SSF53474">
    <property type="entry name" value="alpha/beta-Hydrolases"/>
    <property type="match status" value="1"/>
</dbReference>
<organism evidence="3 4">
    <name type="scientific">Candidatus Thalassospirochaeta sargassi</name>
    <dbReference type="NCBI Taxonomy" id="3119039"/>
    <lineage>
        <taxon>Bacteria</taxon>
        <taxon>Pseudomonadati</taxon>
        <taxon>Spirochaetota</taxon>
        <taxon>Spirochaetia</taxon>
        <taxon>Spirochaetales</taxon>
        <taxon>Spirochaetaceae</taxon>
        <taxon>Candidatus Thalassospirochaeta</taxon>
    </lineage>
</organism>
<evidence type="ECO:0000256" key="1">
    <source>
        <dbReference type="ARBA" id="ARBA00022801"/>
    </source>
</evidence>
<dbReference type="InterPro" id="IPR049492">
    <property type="entry name" value="BD-FAE-like_dom"/>
</dbReference>
<dbReference type="GO" id="GO:0016787">
    <property type="term" value="F:hydrolase activity"/>
    <property type="evidence" value="ECO:0007669"/>
    <property type="project" value="UniProtKB-KW"/>
</dbReference>
<proteinExistence type="predicted"/>
<evidence type="ECO:0000313" key="3">
    <source>
        <dbReference type="EMBL" id="MDC7225787.1"/>
    </source>
</evidence>
<protein>
    <submittedName>
        <fullName evidence="3">Alpha/beta hydrolase</fullName>
    </submittedName>
</protein>
<sequence length="336" mass="37417">MKLKRMKGFKSFRTSWLMSNRHYIIPLLIVAIILDAGFALVFAVAAAVLWAVNKLRARLPIETRAKEPPQTIVYRKIGGAELKLDLYSPNPTVASTASGTATVVFAHGGGWISGARNQPNNISWCHFLVDRGFAVASIDYRFAYANKMADIIDDFSAAVDFIRVNADELLLPKPLILMGLSAGGHLALCHAAFNTIEQTTETAEAMRDIKAVVAYYSPSDLTDLFSTDDKSFFARFGAGTAMKSTPRFDEAAYDRFSPVNSLSVHMIPVLAVHGRNDEVVPYSSSVKLVRRLKEFKIPCRFLVHKSGGHGFEVRLKDYRTTMILEETVRFMRDICR</sequence>
<dbReference type="Pfam" id="PF20434">
    <property type="entry name" value="BD-FAE"/>
    <property type="match status" value="1"/>
</dbReference>
<dbReference type="AlphaFoldDB" id="A0AAJ1IAP0"/>
<dbReference type="InterPro" id="IPR029058">
    <property type="entry name" value="AB_hydrolase_fold"/>
</dbReference>
<accession>A0AAJ1IAP0</accession>
<evidence type="ECO:0000259" key="2">
    <source>
        <dbReference type="Pfam" id="PF20434"/>
    </source>
</evidence>
<name>A0AAJ1IAP0_9SPIO</name>
<dbReference type="PANTHER" id="PTHR48081">
    <property type="entry name" value="AB HYDROLASE SUPERFAMILY PROTEIN C4A8.06C"/>
    <property type="match status" value="1"/>
</dbReference>